<feature type="compositionally biased region" description="Polar residues" evidence="1">
    <location>
        <begin position="54"/>
        <end position="78"/>
    </location>
</feature>
<feature type="compositionally biased region" description="Basic and acidic residues" evidence="1">
    <location>
        <begin position="81"/>
        <end position="91"/>
    </location>
</feature>
<protein>
    <submittedName>
        <fullName evidence="2">Satratoxin biosynthesis SC1 cluster protein 4</fullName>
    </submittedName>
</protein>
<proteinExistence type="predicted"/>
<evidence type="ECO:0000313" key="3">
    <source>
        <dbReference type="Proteomes" id="UP001446871"/>
    </source>
</evidence>
<sequence>MYFREYTDPTWELVDPSIMLLTELCSGTICLCLPTLRPLVARWLPPSLTSTAASIASHTKGGNRSTTNRSPIDNNNNPGGDAEKAALDPRRPPTCVRSIGRGGGGRRAGPSCYYNSSTTATSASSSRRPSASLPRSSASGSDSDFIYGLETARIAVPAPTTSTTSTTPSPTPLCMSIMRPMTLGSSSAGSRISRRSPVADTSSVVRFAAMPAAPFSSSSSSPAQQQQEANYYVHRNNDQGSYFRGESSGNWLLESRVSTEIGVSNSPVPSEERRALGSAAIRVKRMVTRRESVVAGW</sequence>
<dbReference type="Proteomes" id="UP001446871">
    <property type="component" value="Unassembled WGS sequence"/>
</dbReference>
<feature type="compositionally biased region" description="Low complexity" evidence="1">
    <location>
        <begin position="116"/>
        <end position="142"/>
    </location>
</feature>
<name>A0ABR1UXN2_9PEZI</name>
<feature type="region of interest" description="Disordered" evidence="1">
    <location>
        <begin position="54"/>
        <end position="142"/>
    </location>
</feature>
<evidence type="ECO:0000256" key="1">
    <source>
        <dbReference type="SAM" id="MobiDB-lite"/>
    </source>
</evidence>
<comment type="caution">
    <text evidence="2">The sequence shown here is derived from an EMBL/GenBank/DDBJ whole genome shotgun (WGS) entry which is preliminary data.</text>
</comment>
<dbReference type="EMBL" id="JAQQWM010000005">
    <property type="protein sequence ID" value="KAK8063701.1"/>
    <property type="molecule type" value="Genomic_DNA"/>
</dbReference>
<evidence type="ECO:0000313" key="2">
    <source>
        <dbReference type="EMBL" id="KAK8063701.1"/>
    </source>
</evidence>
<keyword evidence="3" id="KW-1185">Reference proteome</keyword>
<accession>A0ABR1UXN2</accession>
<organism evidence="2 3">
    <name type="scientific">Apiospora saccharicola</name>
    <dbReference type="NCBI Taxonomy" id="335842"/>
    <lineage>
        <taxon>Eukaryota</taxon>
        <taxon>Fungi</taxon>
        <taxon>Dikarya</taxon>
        <taxon>Ascomycota</taxon>
        <taxon>Pezizomycotina</taxon>
        <taxon>Sordariomycetes</taxon>
        <taxon>Xylariomycetidae</taxon>
        <taxon>Amphisphaeriales</taxon>
        <taxon>Apiosporaceae</taxon>
        <taxon>Apiospora</taxon>
    </lineage>
</organism>
<gene>
    <name evidence="2" type="ORF">PG996_008353</name>
</gene>
<reference evidence="2 3" key="1">
    <citation type="submission" date="2023-01" db="EMBL/GenBank/DDBJ databases">
        <title>Analysis of 21 Apiospora genomes using comparative genomics revels a genus with tremendous synthesis potential of carbohydrate active enzymes and secondary metabolites.</title>
        <authorList>
            <person name="Sorensen T."/>
        </authorList>
    </citation>
    <scope>NUCLEOTIDE SEQUENCE [LARGE SCALE GENOMIC DNA]</scope>
    <source>
        <strain evidence="2 3">CBS 83171</strain>
    </source>
</reference>